<protein>
    <submittedName>
        <fullName evidence="1">Uncharacterized protein</fullName>
    </submittedName>
</protein>
<evidence type="ECO:0000313" key="2">
    <source>
        <dbReference type="Proteomes" id="UP000499080"/>
    </source>
</evidence>
<evidence type="ECO:0000313" key="1">
    <source>
        <dbReference type="EMBL" id="GBM10153.1"/>
    </source>
</evidence>
<dbReference type="EMBL" id="BGPR01000281">
    <property type="protein sequence ID" value="GBM10153.1"/>
    <property type="molecule type" value="Genomic_DNA"/>
</dbReference>
<organism evidence="1 2">
    <name type="scientific">Araneus ventricosus</name>
    <name type="common">Orbweaver spider</name>
    <name type="synonym">Epeira ventricosa</name>
    <dbReference type="NCBI Taxonomy" id="182803"/>
    <lineage>
        <taxon>Eukaryota</taxon>
        <taxon>Metazoa</taxon>
        <taxon>Ecdysozoa</taxon>
        <taxon>Arthropoda</taxon>
        <taxon>Chelicerata</taxon>
        <taxon>Arachnida</taxon>
        <taxon>Araneae</taxon>
        <taxon>Araneomorphae</taxon>
        <taxon>Entelegynae</taxon>
        <taxon>Araneoidea</taxon>
        <taxon>Araneidae</taxon>
        <taxon>Araneus</taxon>
    </lineage>
</organism>
<gene>
    <name evidence="1" type="ORF">AVEN_258756_1</name>
</gene>
<accession>A0A4Y2D0F9</accession>
<proteinExistence type="predicted"/>
<dbReference type="Proteomes" id="UP000499080">
    <property type="component" value="Unassembled WGS sequence"/>
</dbReference>
<keyword evidence="2" id="KW-1185">Reference proteome</keyword>
<name>A0A4Y2D0F9_ARAVE</name>
<comment type="caution">
    <text evidence="1">The sequence shown here is derived from an EMBL/GenBank/DDBJ whole genome shotgun (WGS) entry which is preliminary data.</text>
</comment>
<dbReference type="AlphaFoldDB" id="A0A4Y2D0F9"/>
<reference evidence="1 2" key="1">
    <citation type="journal article" date="2019" name="Sci. Rep.">
        <title>Orb-weaving spider Araneus ventricosus genome elucidates the spidroin gene catalogue.</title>
        <authorList>
            <person name="Kono N."/>
            <person name="Nakamura H."/>
            <person name="Ohtoshi R."/>
            <person name="Moran D.A.P."/>
            <person name="Shinohara A."/>
            <person name="Yoshida Y."/>
            <person name="Fujiwara M."/>
            <person name="Mori M."/>
            <person name="Tomita M."/>
            <person name="Arakawa K."/>
        </authorList>
    </citation>
    <scope>NUCLEOTIDE SEQUENCE [LARGE SCALE GENOMIC DNA]</scope>
</reference>
<sequence>MRWSTIILEQTFKTKWFHGLHVCSSFPIQLSLPHEKGHSVAAMICGSESSLNPLTSRKCVALVRNRVEWEAYSPHYWQKVCNCCEARDEILEFYFPLSNCANGPVFGFMDDNADPHNSSG</sequence>